<dbReference type="Gene3D" id="4.10.860.10">
    <property type="entry name" value="UVR domain"/>
    <property type="match status" value="1"/>
</dbReference>
<dbReference type="Pfam" id="PF08459">
    <property type="entry name" value="UvrC_RNaseH_dom"/>
    <property type="match status" value="1"/>
</dbReference>
<dbReference type="Gene3D" id="1.10.150.20">
    <property type="entry name" value="5' to 3' exonuclease, C-terminal subdomain"/>
    <property type="match status" value="1"/>
</dbReference>
<dbReference type="GO" id="GO:0006289">
    <property type="term" value="P:nucleotide-excision repair"/>
    <property type="evidence" value="ECO:0007669"/>
    <property type="project" value="UniProtKB-UniRule"/>
</dbReference>
<dbReference type="HAMAP" id="MF_00203">
    <property type="entry name" value="UvrC"/>
    <property type="match status" value="1"/>
</dbReference>
<evidence type="ECO:0000256" key="2">
    <source>
        <dbReference type="ARBA" id="ARBA00022763"/>
    </source>
</evidence>
<dbReference type="GO" id="GO:0009432">
    <property type="term" value="P:SOS response"/>
    <property type="evidence" value="ECO:0007669"/>
    <property type="project" value="UniProtKB-UniRule"/>
</dbReference>
<dbReference type="Proteomes" id="UP000324143">
    <property type="component" value="Unassembled WGS sequence"/>
</dbReference>
<protein>
    <recommendedName>
        <fullName evidence="6">UvrABC system protein C</fullName>
        <shortName evidence="6">Protein UvrC</shortName>
    </recommendedName>
    <alternativeName>
        <fullName evidence="6">Excinuclease ABC subunit C</fullName>
    </alternativeName>
</protein>
<dbReference type="PROSITE" id="PS50164">
    <property type="entry name" value="GIY_YIG"/>
    <property type="match status" value="1"/>
</dbReference>
<dbReference type="SUPFAM" id="SSF82771">
    <property type="entry name" value="GIY-YIG endonuclease"/>
    <property type="match status" value="1"/>
</dbReference>
<comment type="subcellular location">
    <subcellularLocation>
        <location evidence="6">Cytoplasm</location>
    </subcellularLocation>
</comment>
<dbReference type="InterPro" id="IPR050066">
    <property type="entry name" value="UvrABC_protein_C"/>
</dbReference>
<keyword evidence="6" id="KW-0742">SOS response</keyword>
<dbReference type="SMART" id="SM00465">
    <property type="entry name" value="GIYc"/>
    <property type="match status" value="1"/>
</dbReference>
<evidence type="ECO:0000313" key="10">
    <source>
        <dbReference type="EMBL" id="TYB32019.1"/>
    </source>
</evidence>
<evidence type="ECO:0000313" key="11">
    <source>
        <dbReference type="Proteomes" id="UP000324143"/>
    </source>
</evidence>
<dbReference type="NCBIfam" id="TIGR00194">
    <property type="entry name" value="uvrC"/>
    <property type="match status" value="1"/>
</dbReference>
<dbReference type="InterPro" id="IPR001162">
    <property type="entry name" value="UvrC_RNase_H_dom"/>
</dbReference>
<keyword evidence="2 6" id="KW-0227">DNA damage</keyword>
<dbReference type="FunFam" id="3.40.1440.10:FF:000001">
    <property type="entry name" value="UvrABC system protein C"/>
    <property type="match status" value="1"/>
</dbReference>
<dbReference type="PANTHER" id="PTHR30562:SF1">
    <property type="entry name" value="UVRABC SYSTEM PROTEIN C"/>
    <property type="match status" value="1"/>
</dbReference>
<keyword evidence="5 6" id="KW-0234">DNA repair</keyword>
<dbReference type="SUPFAM" id="SSF46600">
    <property type="entry name" value="C-terminal UvrC-binding domain of UvrB"/>
    <property type="match status" value="1"/>
</dbReference>
<dbReference type="PROSITE" id="PS50151">
    <property type="entry name" value="UVR"/>
    <property type="match status" value="1"/>
</dbReference>
<keyword evidence="1 6" id="KW-0963">Cytoplasm</keyword>
<evidence type="ECO:0000256" key="6">
    <source>
        <dbReference type="HAMAP-Rule" id="MF_00203"/>
    </source>
</evidence>
<dbReference type="PROSITE" id="PS50165">
    <property type="entry name" value="UVRC"/>
    <property type="match status" value="1"/>
</dbReference>
<evidence type="ECO:0000256" key="3">
    <source>
        <dbReference type="ARBA" id="ARBA00022769"/>
    </source>
</evidence>
<dbReference type="GO" id="GO:0009380">
    <property type="term" value="C:excinuclease repair complex"/>
    <property type="evidence" value="ECO:0007669"/>
    <property type="project" value="InterPro"/>
</dbReference>
<dbReference type="SUPFAM" id="SSF47781">
    <property type="entry name" value="RuvA domain 2-like"/>
    <property type="match status" value="1"/>
</dbReference>
<dbReference type="InterPro" id="IPR001943">
    <property type="entry name" value="UVR_dom"/>
</dbReference>
<dbReference type="Pfam" id="PF22920">
    <property type="entry name" value="UvrC_RNaseH"/>
    <property type="match status" value="1"/>
</dbReference>
<dbReference type="InterPro" id="IPR000305">
    <property type="entry name" value="GIY-YIG_endonuc"/>
</dbReference>
<name>A0A5D0MN45_9BACT</name>
<evidence type="ECO:0000259" key="8">
    <source>
        <dbReference type="PROSITE" id="PS50164"/>
    </source>
</evidence>
<evidence type="ECO:0000256" key="1">
    <source>
        <dbReference type="ARBA" id="ARBA00022490"/>
    </source>
</evidence>
<reference evidence="10" key="1">
    <citation type="submission" date="2019-08" db="EMBL/GenBank/DDBJ databases">
        <title>Genomic characterization of a novel candidate phylum (ARYD3) from a high temperature, high salinity tertiary oil reservoir in north central Oklahoma, USA.</title>
        <authorList>
            <person name="Youssef N.H."/>
            <person name="Yadav A."/>
            <person name="Elshahed M.S."/>
        </authorList>
    </citation>
    <scope>NUCLEOTIDE SEQUENCE [LARGE SCALE GENOMIC DNA]</scope>
    <source>
        <strain evidence="10">ARYD3</strain>
    </source>
</reference>
<dbReference type="InterPro" id="IPR003583">
    <property type="entry name" value="Hlx-hairpin-Hlx_DNA-bd_motif"/>
</dbReference>
<keyword evidence="11" id="KW-1185">Reference proteome</keyword>
<dbReference type="InterPro" id="IPR047296">
    <property type="entry name" value="GIY-YIG_UvrC_Cho"/>
</dbReference>
<sequence length="580" mass="68556">MNNRVKKKIRNSPKLPGVYIFKDINGEELYVGKAKNLNKRLKSYLHPEKNSYRIRVMIHNIAELEYIVVSSETDALILENNIIKETQPYYNIELKDGKTYPYIKIIKEKYPRIFITREIKKDGNYYYGPYTSVKMIRKFLQGIRDIFPYRHCRKMPNTVCLQYHIDRCPGPCENNVSKEEYQKIIQKIKKVLEGKSKKLYLDLEKKMEEYAEKKEFERAAKIRDQLKGLKEILMLSQMEIHTRDNKDIFSLYKKKNNYIVYILNVKEGKVFDSENFIFRSEEDKKSVMFAFLQYYYENLPFIPPKIVVNIKNSEYGIIKREFEQRVEHEVQITKPENRNDEILIKRAEENAKLLLKKEFMSNLDKNFGRLSDILGFQISSIDAFDISNFGNEIFVGASIRIDRKGFNKSLYRRFSIDAKNRDDFRMINEIVYRRYKNDTNKPDLILIDGGKIQLKFAKKALRDLDLNIPVLALAKKEERIIMENLKELEIEKNDPAKLLLIKTRDEVHRFAVNYSRKKKSKKSFKNPVEKIKGIGKKKAETVLDFFGTVNNLKRAGIDEIKKVPGVGEELAKRIKNSFEK</sequence>
<dbReference type="InterPro" id="IPR038476">
    <property type="entry name" value="UvrC_RNase_H_dom_sf"/>
</dbReference>
<gene>
    <name evidence="6 10" type="primary">uvrC</name>
    <name evidence="10" type="ORF">FXF47_01385</name>
</gene>
<dbReference type="SMART" id="SM00278">
    <property type="entry name" value="HhH1"/>
    <property type="match status" value="2"/>
</dbReference>
<dbReference type="InterPro" id="IPR035901">
    <property type="entry name" value="GIY-YIG_endonuc_sf"/>
</dbReference>
<dbReference type="CDD" id="cd10434">
    <property type="entry name" value="GIY-YIG_UvrC_Cho"/>
    <property type="match status" value="1"/>
</dbReference>
<keyword evidence="3 6" id="KW-0228">DNA excision</keyword>
<accession>A0A5D0MN45</accession>
<comment type="caution">
    <text evidence="10">The sequence shown here is derived from an EMBL/GenBank/DDBJ whole genome shotgun (WGS) entry which is preliminary data.</text>
</comment>
<dbReference type="AlphaFoldDB" id="A0A5D0MN45"/>
<feature type="domain" description="UVR" evidence="7">
    <location>
        <begin position="197"/>
        <end position="232"/>
    </location>
</feature>
<proteinExistence type="inferred from homology"/>
<dbReference type="InterPro" id="IPR010994">
    <property type="entry name" value="RuvA_2-like"/>
</dbReference>
<comment type="function">
    <text evidence="6">The UvrABC repair system catalyzes the recognition and processing of DNA lesions. UvrC both incises the 5' and 3' sides of the lesion. The N-terminal half is responsible for the 3' incision and the C-terminal half is responsible for the 5' incision.</text>
</comment>
<comment type="similarity">
    <text evidence="6">Belongs to the UvrC family.</text>
</comment>
<comment type="subunit">
    <text evidence="6">Interacts with UvrB in an incision complex.</text>
</comment>
<evidence type="ECO:0000259" key="7">
    <source>
        <dbReference type="PROSITE" id="PS50151"/>
    </source>
</evidence>
<dbReference type="GO" id="GO:0005737">
    <property type="term" value="C:cytoplasm"/>
    <property type="evidence" value="ECO:0007669"/>
    <property type="project" value="UniProtKB-SubCell"/>
</dbReference>
<dbReference type="Pfam" id="PF14520">
    <property type="entry name" value="HHH_5"/>
    <property type="match status" value="1"/>
</dbReference>
<evidence type="ECO:0000256" key="5">
    <source>
        <dbReference type="ARBA" id="ARBA00023204"/>
    </source>
</evidence>
<feature type="domain" description="GIY-YIG" evidence="8">
    <location>
        <begin position="14"/>
        <end position="92"/>
    </location>
</feature>
<dbReference type="Gene3D" id="3.30.420.340">
    <property type="entry name" value="UvrC, RNAse H endonuclease domain"/>
    <property type="match status" value="1"/>
</dbReference>
<dbReference type="Pfam" id="PF01541">
    <property type="entry name" value="GIY-YIG"/>
    <property type="match status" value="1"/>
</dbReference>
<keyword evidence="4 6" id="KW-0267">Excision nuclease</keyword>
<dbReference type="GO" id="GO:0009381">
    <property type="term" value="F:excinuclease ABC activity"/>
    <property type="evidence" value="ECO:0007669"/>
    <property type="project" value="UniProtKB-UniRule"/>
</dbReference>
<dbReference type="Pfam" id="PF02151">
    <property type="entry name" value="UVR"/>
    <property type="match status" value="1"/>
</dbReference>
<evidence type="ECO:0000259" key="9">
    <source>
        <dbReference type="PROSITE" id="PS50165"/>
    </source>
</evidence>
<evidence type="ECO:0000256" key="4">
    <source>
        <dbReference type="ARBA" id="ARBA00022881"/>
    </source>
</evidence>
<dbReference type="InterPro" id="IPR036876">
    <property type="entry name" value="UVR_dom_sf"/>
</dbReference>
<organism evidence="10 11">
    <name type="scientific">Candidatus Mcinerneyibacterium aminivorans</name>
    <dbReference type="NCBI Taxonomy" id="2703815"/>
    <lineage>
        <taxon>Bacteria</taxon>
        <taxon>Candidatus Macinerneyibacteriota</taxon>
        <taxon>Candidatus Mcinerneyibacteria</taxon>
        <taxon>Candidatus Mcinerneyibacteriales</taxon>
        <taxon>Candidatus Mcinerneyibacteriaceae</taxon>
        <taxon>Candidatus Mcinerneyibacterium</taxon>
    </lineage>
</organism>
<dbReference type="InterPro" id="IPR004791">
    <property type="entry name" value="UvrC"/>
</dbReference>
<dbReference type="EMBL" id="VSIX01000012">
    <property type="protein sequence ID" value="TYB32019.1"/>
    <property type="molecule type" value="Genomic_DNA"/>
</dbReference>
<dbReference type="GO" id="GO:0003677">
    <property type="term" value="F:DNA binding"/>
    <property type="evidence" value="ECO:0007669"/>
    <property type="project" value="UniProtKB-UniRule"/>
</dbReference>
<dbReference type="Gene3D" id="3.40.1440.10">
    <property type="entry name" value="GIY-YIG endonuclease"/>
    <property type="match status" value="1"/>
</dbReference>
<dbReference type="PANTHER" id="PTHR30562">
    <property type="entry name" value="UVRC/OXIDOREDUCTASE"/>
    <property type="match status" value="1"/>
</dbReference>
<feature type="domain" description="UvrC family homology region profile" evidence="9">
    <location>
        <begin position="260"/>
        <end position="461"/>
    </location>
</feature>